<dbReference type="Gene3D" id="3.30.200.20">
    <property type="entry name" value="Phosphorylase Kinase, domain 1"/>
    <property type="match status" value="1"/>
</dbReference>
<proteinExistence type="predicted"/>
<evidence type="ECO:0000256" key="1">
    <source>
        <dbReference type="SAM" id="MobiDB-lite"/>
    </source>
</evidence>
<dbReference type="GO" id="GO:0004674">
    <property type="term" value="F:protein serine/threonine kinase activity"/>
    <property type="evidence" value="ECO:0007669"/>
    <property type="project" value="TreeGrafter"/>
</dbReference>
<feature type="domain" description="Protein kinase" evidence="2">
    <location>
        <begin position="261"/>
        <end position="659"/>
    </location>
</feature>
<dbReference type="EMBL" id="FR824124">
    <property type="protein sequence ID" value="CCA19802.1"/>
    <property type="molecule type" value="Genomic_DNA"/>
</dbReference>
<sequence>MDMLMHAATLKRRTRSIAKKERCERVQGNVVDDGECIQASECIYQALPRRTTHGQHRTLRSRARTQAPRSCNIEKCPDTPPQHIIRSQSSRKRMITFSPEAPQAQKFMLTDPVFDAENISQSCNNESSTLPVSSPIIEKPLCPDLVLSQSDFAVSETLEFSTLPSPQTTLPAETIDENFDEIVCSTTKAPAMPPDKLWCDGQDLINFSRESSSKGIEVPTDSGISQSIEPEETAHSSNSQGFTSSSVIEDVGLFNCEDDVEYSGRMYGEGTDGTVVAAMIRGHKVALKKAKPHKGLSQSDAKHRSAVELYYLRKVRNVPGFVQCLGVCDAIDHTCIALEVMNGKLSEYLRRHGQQMKGFQTKRRYTLPFETTKTMIRQICTPMIILHEQLDIAHNDLACRNILIRIPPKGYESVWEPILKLSDFGRVRSRQEEAPIFENSFSFYKNVDIGCFAREILYRLLVGEPIPQKFVQTRSLQNYMEDIVVVELPSDIYDALGPFKSLFLRCCGWGVRPSFRDIHDHLQDLEYFNSIENGVFPLKPDHTLSKIAKAHTPFSSPAAQNCTRKIRPETPSTLTPQYNRNSAQGTVNWLKARSTYRTAGPRKLPIQKLDKSYRTKTVSAYNDEVRMTPQSATKASRRSMQILNKITQQHLQKKKAQDG</sequence>
<dbReference type="Pfam" id="PF07714">
    <property type="entry name" value="PK_Tyr_Ser-Thr"/>
    <property type="match status" value="1"/>
</dbReference>
<dbReference type="AlphaFoldDB" id="F0WF20"/>
<gene>
    <name evidence="3" type="primary">AlNc14C79G5214</name>
    <name evidence="3" type="ORF">ALNC14_059450</name>
</gene>
<reference evidence="3" key="2">
    <citation type="submission" date="2011-02" db="EMBL/GenBank/DDBJ databases">
        <authorList>
            <person name="MacLean D."/>
        </authorList>
    </citation>
    <scope>NUCLEOTIDE SEQUENCE</scope>
</reference>
<dbReference type="InterPro" id="IPR001245">
    <property type="entry name" value="Ser-Thr/Tyr_kinase_cat_dom"/>
</dbReference>
<evidence type="ECO:0000313" key="3">
    <source>
        <dbReference type="EMBL" id="CCA19802.1"/>
    </source>
</evidence>
<feature type="region of interest" description="Disordered" evidence="1">
    <location>
        <begin position="211"/>
        <end position="243"/>
    </location>
</feature>
<protein>
    <submittedName>
        <fullName evidence="3">Protein kinase putative</fullName>
    </submittedName>
</protein>
<dbReference type="PANTHER" id="PTHR44329">
    <property type="entry name" value="SERINE/THREONINE-PROTEIN KINASE TNNI3K-RELATED"/>
    <property type="match status" value="1"/>
</dbReference>
<accession>F0WF20</accession>
<keyword evidence="3" id="KW-0808">Transferase</keyword>
<name>F0WF20_9STRA</name>
<dbReference type="HOGENOM" id="CLU_416468_0_0_1"/>
<dbReference type="GO" id="GO:0005524">
    <property type="term" value="F:ATP binding"/>
    <property type="evidence" value="ECO:0007669"/>
    <property type="project" value="InterPro"/>
</dbReference>
<dbReference type="InterPro" id="IPR051681">
    <property type="entry name" value="Ser/Thr_Kinases-Pseudokinases"/>
</dbReference>
<evidence type="ECO:0000259" key="2">
    <source>
        <dbReference type="PROSITE" id="PS50011"/>
    </source>
</evidence>
<dbReference type="PROSITE" id="PS50011">
    <property type="entry name" value="PROTEIN_KINASE_DOM"/>
    <property type="match status" value="1"/>
</dbReference>
<reference evidence="3" key="1">
    <citation type="journal article" date="2011" name="PLoS Biol.">
        <title>Gene gain and loss during evolution of obligate parasitism in the white rust pathogen of Arabidopsis thaliana.</title>
        <authorList>
            <person name="Kemen E."/>
            <person name="Gardiner A."/>
            <person name="Schultz-Larsen T."/>
            <person name="Kemen A.C."/>
            <person name="Balmuth A.L."/>
            <person name="Robert-Seilaniantz A."/>
            <person name="Bailey K."/>
            <person name="Holub E."/>
            <person name="Studholme D.J."/>
            <person name="Maclean D."/>
            <person name="Jones J.D."/>
        </authorList>
    </citation>
    <scope>NUCLEOTIDE SEQUENCE</scope>
</reference>
<keyword evidence="3" id="KW-0418">Kinase</keyword>
<dbReference type="InterPro" id="IPR000719">
    <property type="entry name" value="Prot_kinase_dom"/>
</dbReference>
<dbReference type="Gene3D" id="1.10.510.10">
    <property type="entry name" value="Transferase(Phosphotransferase) domain 1"/>
    <property type="match status" value="1"/>
</dbReference>
<dbReference type="InterPro" id="IPR011009">
    <property type="entry name" value="Kinase-like_dom_sf"/>
</dbReference>
<organism evidence="3">
    <name type="scientific">Albugo laibachii Nc14</name>
    <dbReference type="NCBI Taxonomy" id="890382"/>
    <lineage>
        <taxon>Eukaryota</taxon>
        <taxon>Sar</taxon>
        <taxon>Stramenopiles</taxon>
        <taxon>Oomycota</taxon>
        <taxon>Peronosporomycetes</taxon>
        <taxon>Albuginales</taxon>
        <taxon>Albuginaceae</taxon>
        <taxon>Albugo</taxon>
    </lineage>
</organism>
<dbReference type="SUPFAM" id="SSF56112">
    <property type="entry name" value="Protein kinase-like (PK-like)"/>
    <property type="match status" value="1"/>
</dbReference>